<keyword evidence="2" id="KW-0472">Membrane</keyword>
<name>W9R029_9ROSA</name>
<evidence type="ECO:0000313" key="3">
    <source>
        <dbReference type="EMBL" id="EXB62330.1"/>
    </source>
</evidence>
<keyword evidence="2" id="KW-1133">Transmembrane helix</keyword>
<evidence type="ECO:0000256" key="1">
    <source>
        <dbReference type="SAM" id="MobiDB-lite"/>
    </source>
</evidence>
<feature type="compositionally biased region" description="Basic residues" evidence="1">
    <location>
        <begin position="166"/>
        <end position="175"/>
    </location>
</feature>
<sequence length="260" mass="29123">MKTVSRNKLFPCFRPMVDVDVVIEPTTIIDHRSADLGFTYLTAESHVNDVKVSGSGCPISSEKNSKIVRKPAGKRTFSRAVKAVFFETILAKRVRDRKGFSTKERPSLDLGTSTTYQPNQPTNSAPENGIVQEINTNVNTCSPSSSSSAPESIISSRTNLSESVKKSNKNRKEKPRSRNINVGLYFLLISLAMTVLWGRLCAIIFTSIWLCLLPLSYSSNRGQEKAKKSPEIKKEGHKWKGLVERKHHIEKMKIRPALNF</sequence>
<keyword evidence="4" id="KW-1185">Reference proteome</keyword>
<feature type="compositionally biased region" description="Low complexity" evidence="1">
    <location>
        <begin position="142"/>
        <end position="156"/>
    </location>
</feature>
<dbReference type="EMBL" id="KE344442">
    <property type="protein sequence ID" value="EXB62330.1"/>
    <property type="molecule type" value="Genomic_DNA"/>
</dbReference>
<feature type="compositionally biased region" description="Polar residues" evidence="1">
    <location>
        <begin position="110"/>
        <end position="126"/>
    </location>
</feature>
<dbReference type="AlphaFoldDB" id="W9R029"/>
<dbReference type="Proteomes" id="UP000030645">
    <property type="component" value="Unassembled WGS sequence"/>
</dbReference>
<organism evidence="3 4">
    <name type="scientific">Morus notabilis</name>
    <dbReference type="NCBI Taxonomy" id="981085"/>
    <lineage>
        <taxon>Eukaryota</taxon>
        <taxon>Viridiplantae</taxon>
        <taxon>Streptophyta</taxon>
        <taxon>Embryophyta</taxon>
        <taxon>Tracheophyta</taxon>
        <taxon>Spermatophyta</taxon>
        <taxon>Magnoliopsida</taxon>
        <taxon>eudicotyledons</taxon>
        <taxon>Gunneridae</taxon>
        <taxon>Pentapetalae</taxon>
        <taxon>rosids</taxon>
        <taxon>fabids</taxon>
        <taxon>Rosales</taxon>
        <taxon>Moraceae</taxon>
        <taxon>Moreae</taxon>
        <taxon>Morus</taxon>
    </lineage>
</organism>
<feature type="transmembrane region" description="Helical" evidence="2">
    <location>
        <begin position="203"/>
        <end position="220"/>
    </location>
</feature>
<evidence type="ECO:0000313" key="4">
    <source>
        <dbReference type="Proteomes" id="UP000030645"/>
    </source>
</evidence>
<feature type="transmembrane region" description="Helical" evidence="2">
    <location>
        <begin position="179"/>
        <end position="197"/>
    </location>
</feature>
<evidence type="ECO:0000256" key="2">
    <source>
        <dbReference type="SAM" id="Phobius"/>
    </source>
</evidence>
<dbReference type="PANTHER" id="PTHR34379">
    <property type="entry name" value="OS07G0553800 PROTEIN"/>
    <property type="match status" value="1"/>
</dbReference>
<keyword evidence="2" id="KW-0812">Transmembrane</keyword>
<proteinExistence type="predicted"/>
<reference evidence="4" key="1">
    <citation type="submission" date="2013-01" db="EMBL/GenBank/DDBJ databases">
        <title>Draft Genome Sequence of a Mulberry Tree, Morus notabilis C.K. Schneid.</title>
        <authorList>
            <person name="He N."/>
            <person name="Zhao S."/>
        </authorList>
    </citation>
    <scope>NUCLEOTIDE SEQUENCE</scope>
</reference>
<dbReference type="PANTHER" id="PTHR34379:SF15">
    <property type="entry name" value="PROTEIN, PUTATIVE-RELATED"/>
    <property type="match status" value="1"/>
</dbReference>
<protein>
    <submittedName>
        <fullName evidence="3">Uncharacterized protein</fullName>
    </submittedName>
</protein>
<dbReference type="InterPro" id="IPR040411">
    <property type="entry name" value="At5g23160-like"/>
</dbReference>
<gene>
    <name evidence="3" type="ORF">L484_022219</name>
</gene>
<dbReference type="eggNOG" id="ENOG502S6KM">
    <property type="taxonomic scope" value="Eukaryota"/>
</dbReference>
<feature type="region of interest" description="Disordered" evidence="1">
    <location>
        <begin position="100"/>
        <end position="128"/>
    </location>
</feature>
<accession>W9R029</accession>
<feature type="region of interest" description="Disordered" evidence="1">
    <location>
        <begin position="140"/>
        <end position="175"/>
    </location>
</feature>